<dbReference type="Gene3D" id="1.10.3720.10">
    <property type="entry name" value="MetI-like"/>
    <property type="match status" value="1"/>
</dbReference>
<accession>A0A329MSD9</accession>
<dbReference type="PANTHER" id="PTHR43227">
    <property type="entry name" value="BLL4140 PROTEIN"/>
    <property type="match status" value="1"/>
</dbReference>
<dbReference type="CDD" id="cd06261">
    <property type="entry name" value="TM_PBP2"/>
    <property type="match status" value="1"/>
</dbReference>
<name>A0A329MSD9_9BACL</name>
<feature type="transmembrane region" description="Helical" evidence="7">
    <location>
        <begin position="92"/>
        <end position="113"/>
    </location>
</feature>
<evidence type="ECO:0000256" key="2">
    <source>
        <dbReference type="ARBA" id="ARBA00022448"/>
    </source>
</evidence>
<feature type="transmembrane region" description="Helical" evidence="7">
    <location>
        <begin position="179"/>
        <end position="204"/>
    </location>
</feature>
<dbReference type="PROSITE" id="PS50928">
    <property type="entry name" value="ABC_TM1"/>
    <property type="match status" value="1"/>
</dbReference>
<keyword evidence="10" id="KW-1185">Reference proteome</keyword>
<evidence type="ECO:0000256" key="1">
    <source>
        <dbReference type="ARBA" id="ARBA00004651"/>
    </source>
</evidence>
<keyword evidence="6 7" id="KW-0472">Membrane</keyword>
<dbReference type="InterPro" id="IPR050809">
    <property type="entry name" value="UgpAE/MalFG_permease"/>
</dbReference>
<evidence type="ECO:0000256" key="4">
    <source>
        <dbReference type="ARBA" id="ARBA00022692"/>
    </source>
</evidence>
<dbReference type="InterPro" id="IPR035906">
    <property type="entry name" value="MetI-like_sf"/>
</dbReference>
<gene>
    <name evidence="9" type="ORF">DQG23_05910</name>
</gene>
<evidence type="ECO:0000256" key="6">
    <source>
        <dbReference type="ARBA" id="ARBA00023136"/>
    </source>
</evidence>
<dbReference type="GO" id="GO:0055085">
    <property type="term" value="P:transmembrane transport"/>
    <property type="evidence" value="ECO:0007669"/>
    <property type="project" value="InterPro"/>
</dbReference>
<feature type="transmembrane region" description="Helical" evidence="7">
    <location>
        <begin position="28"/>
        <end position="46"/>
    </location>
</feature>
<dbReference type="RefSeq" id="WP_113029878.1">
    <property type="nucleotide sequence ID" value="NZ_QMFB01000002.1"/>
</dbReference>
<keyword evidence="3" id="KW-1003">Cell membrane</keyword>
<reference evidence="9 10" key="1">
    <citation type="journal article" date="2009" name="Int. J. Syst. Evol. Microbiol.">
        <title>Paenibacillus contaminans sp. nov., isolated from a contaminated laboratory plate.</title>
        <authorList>
            <person name="Chou J.H."/>
            <person name="Lee J.H."/>
            <person name="Lin M.C."/>
            <person name="Chang P.S."/>
            <person name="Arun A.B."/>
            <person name="Young C.C."/>
            <person name="Chen W.M."/>
        </authorList>
    </citation>
    <scope>NUCLEOTIDE SEQUENCE [LARGE SCALE GENOMIC DNA]</scope>
    <source>
        <strain evidence="9 10">CKOBP-6</strain>
    </source>
</reference>
<keyword evidence="2 7" id="KW-0813">Transport</keyword>
<comment type="caution">
    <text evidence="9">The sequence shown here is derived from an EMBL/GenBank/DDBJ whole genome shotgun (WGS) entry which is preliminary data.</text>
</comment>
<dbReference type="EMBL" id="QMFB01000002">
    <property type="protein sequence ID" value="RAV22472.1"/>
    <property type="molecule type" value="Genomic_DNA"/>
</dbReference>
<evidence type="ECO:0000313" key="9">
    <source>
        <dbReference type="EMBL" id="RAV22472.1"/>
    </source>
</evidence>
<keyword evidence="4 7" id="KW-0812">Transmembrane</keyword>
<feature type="domain" description="ABC transmembrane type-1" evidence="8">
    <location>
        <begin position="88"/>
        <end position="303"/>
    </location>
</feature>
<evidence type="ECO:0000256" key="7">
    <source>
        <dbReference type="RuleBase" id="RU363032"/>
    </source>
</evidence>
<dbReference type="Proteomes" id="UP000250369">
    <property type="component" value="Unassembled WGS sequence"/>
</dbReference>
<comment type="subcellular location">
    <subcellularLocation>
        <location evidence="1 7">Cell membrane</location>
        <topology evidence="1 7">Multi-pass membrane protein</topology>
    </subcellularLocation>
</comment>
<feature type="transmembrane region" description="Helical" evidence="7">
    <location>
        <begin position="282"/>
        <end position="306"/>
    </location>
</feature>
<sequence length="316" mass="36031">MKPVPQTAVRAKLVRGGIWRKNWQRDKYLLLMIAPVLFYYIVFHYVPMYGVVIAFKKFHPIKGILGSDWVGFLYFKQFFQSTYFVRLIKNTLLLSMNSLFWGFPVPIIFALLLNELKDSLFKKTVQTVSYLPHFISIVVIVGMLVNFLSPLDGIINILLTKLGMEPINFMAEPGYFRTIYISSGIWQGFGWGSIIYLAAIAGINPQLYEAAEVDGASRWQRMRHITLPGLVPTIVILLILNLGNMMDVGFEKVLLMYNPQIYETADIIGTFVYRMGIENGNYSFSAAVGLFNNVVNIALLLAANYLSRKYSETSLW</sequence>
<protein>
    <submittedName>
        <fullName evidence="9">Sugar ABC transporter permease</fullName>
    </submittedName>
</protein>
<organism evidence="9 10">
    <name type="scientific">Paenibacillus contaminans</name>
    <dbReference type="NCBI Taxonomy" id="450362"/>
    <lineage>
        <taxon>Bacteria</taxon>
        <taxon>Bacillati</taxon>
        <taxon>Bacillota</taxon>
        <taxon>Bacilli</taxon>
        <taxon>Bacillales</taxon>
        <taxon>Paenibacillaceae</taxon>
        <taxon>Paenibacillus</taxon>
    </lineage>
</organism>
<feature type="transmembrane region" description="Helical" evidence="7">
    <location>
        <begin position="134"/>
        <end position="159"/>
    </location>
</feature>
<proteinExistence type="inferred from homology"/>
<evidence type="ECO:0000256" key="5">
    <source>
        <dbReference type="ARBA" id="ARBA00022989"/>
    </source>
</evidence>
<dbReference type="GO" id="GO:0005886">
    <property type="term" value="C:plasma membrane"/>
    <property type="evidence" value="ECO:0007669"/>
    <property type="project" value="UniProtKB-SubCell"/>
</dbReference>
<dbReference type="Pfam" id="PF00528">
    <property type="entry name" value="BPD_transp_1"/>
    <property type="match status" value="1"/>
</dbReference>
<dbReference type="SUPFAM" id="SSF161098">
    <property type="entry name" value="MetI-like"/>
    <property type="match status" value="1"/>
</dbReference>
<feature type="transmembrane region" description="Helical" evidence="7">
    <location>
        <begin position="225"/>
        <end position="246"/>
    </location>
</feature>
<evidence type="ECO:0000259" key="8">
    <source>
        <dbReference type="PROSITE" id="PS50928"/>
    </source>
</evidence>
<keyword evidence="5 7" id="KW-1133">Transmembrane helix</keyword>
<evidence type="ECO:0000313" key="10">
    <source>
        <dbReference type="Proteomes" id="UP000250369"/>
    </source>
</evidence>
<comment type="similarity">
    <text evidence="7">Belongs to the binding-protein-dependent transport system permease family.</text>
</comment>
<dbReference type="PANTHER" id="PTHR43227:SF11">
    <property type="entry name" value="BLL4140 PROTEIN"/>
    <property type="match status" value="1"/>
</dbReference>
<dbReference type="OrthoDB" id="384651at2"/>
<evidence type="ECO:0000256" key="3">
    <source>
        <dbReference type="ARBA" id="ARBA00022475"/>
    </source>
</evidence>
<dbReference type="AlphaFoldDB" id="A0A329MSD9"/>
<dbReference type="InterPro" id="IPR000515">
    <property type="entry name" value="MetI-like"/>
</dbReference>